<organism evidence="1 2">
    <name type="scientific">Sphingomonas jinjuensis</name>
    <dbReference type="NCBI Taxonomy" id="535907"/>
    <lineage>
        <taxon>Bacteria</taxon>
        <taxon>Pseudomonadati</taxon>
        <taxon>Pseudomonadota</taxon>
        <taxon>Alphaproteobacteria</taxon>
        <taxon>Sphingomonadales</taxon>
        <taxon>Sphingomonadaceae</taxon>
        <taxon>Sphingomonas</taxon>
    </lineage>
</organism>
<evidence type="ECO:0000313" key="2">
    <source>
        <dbReference type="Proteomes" id="UP000529795"/>
    </source>
</evidence>
<reference evidence="1 2" key="1">
    <citation type="submission" date="2020-08" db="EMBL/GenBank/DDBJ databases">
        <title>Genomic Encyclopedia of Type Strains, Phase IV (KMG-IV): sequencing the most valuable type-strain genomes for metagenomic binning, comparative biology and taxonomic classification.</title>
        <authorList>
            <person name="Goeker M."/>
        </authorList>
    </citation>
    <scope>NUCLEOTIDE SEQUENCE [LARGE SCALE GENOMIC DNA]</scope>
    <source>
        <strain evidence="1 2">YC6723</strain>
    </source>
</reference>
<dbReference type="RefSeq" id="WP_183982617.1">
    <property type="nucleotide sequence ID" value="NZ_JACIEV010000002.1"/>
</dbReference>
<comment type="caution">
    <text evidence="1">The sequence shown here is derived from an EMBL/GenBank/DDBJ whole genome shotgun (WGS) entry which is preliminary data.</text>
</comment>
<dbReference type="EMBL" id="JACIEV010000002">
    <property type="protein sequence ID" value="MBB4152926.1"/>
    <property type="molecule type" value="Genomic_DNA"/>
</dbReference>
<protein>
    <submittedName>
        <fullName evidence="1">DNA-binding transcriptional regulator YdaS (Cro superfamily)</fullName>
    </submittedName>
</protein>
<dbReference type="Proteomes" id="UP000529795">
    <property type="component" value="Unassembled WGS sequence"/>
</dbReference>
<gene>
    <name evidence="1" type="ORF">GGQ80_000814</name>
</gene>
<dbReference type="Pfam" id="PF15943">
    <property type="entry name" value="YdaS_toxin"/>
    <property type="match status" value="1"/>
</dbReference>
<accession>A0A840F9F4</accession>
<dbReference type="Gene3D" id="1.10.260.40">
    <property type="entry name" value="lambda repressor-like DNA-binding domains"/>
    <property type="match status" value="1"/>
</dbReference>
<dbReference type="InterPro" id="IPR031856">
    <property type="entry name" value="YdaS_toxin-like"/>
</dbReference>
<dbReference type="GO" id="GO:0003677">
    <property type="term" value="F:DNA binding"/>
    <property type="evidence" value="ECO:0007669"/>
    <property type="project" value="UniProtKB-KW"/>
</dbReference>
<dbReference type="InterPro" id="IPR010982">
    <property type="entry name" value="Lambda_DNA-bd_dom_sf"/>
</dbReference>
<evidence type="ECO:0000313" key="1">
    <source>
        <dbReference type="EMBL" id="MBB4152926.1"/>
    </source>
</evidence>
<proteinExistence type="predicted"/>
<keyword evidence="1" id="KW-0238">DNA-binding</keyword>
<dbReference type="SUPFAM" id="SSF47413">
    <property type="entry name" value="lambda repressor-like DNA-binding domains"/>
    <property type="match status" value="1"/>
</dbReference>
<sequence>MGIETQLDSPLARAVRLAGSQSAFARLVGRSQATVYTWLSQGKLLPAELVLAVEAATGVSRNDLRPDLYPRESAASTAGLEVAR</sequence>
<keyword evidence="2" id="KW-1185">Reference proteome</keyword>
<dbReference type="AlphaFoldDB" id="A0A840F9F4"/>
<name>A0A840F9F4_9SPHN</name>